<proteinExistence type="predicted"/>
<organism evidence="2 3">
    <name type="scientific">Marasmiellus scandens</name>
    <dbReference type="NCBI Taxonomy" id="2682957"/>
    <lineage>
        <taxon>Eukaryota</taxon>
        <taxon>Fungi</taxon>
        <taxon>Dikarya</taxon>
        <taxon>Basidiomycota</taxon>
        <taxon>Agaricomycotina</taxon>
        <taxon>Agaricomycetes</taxon>
        <taxon>Agaricomycetidae</taxon>
        <taxon>Agaricales</taxon>
        <taxon>Marasmiineae</taxon>
        <taxon>Omphalotaceae</taxon>
        <taxon>Marasmiellus</taxon>
    </lineage>
</organism>
<dbReference type="EMBL" id="JBANRG010000004">
    <property type="protein sequence ID" value="KAK7467404.1"/>
    <property type="molecule type" value="Genomic_DNA"/>
</dbReference>
<evidence type="ECO:0000313" key="2">
    <source>
        <dbReference type="EMBL" id="KAK7467404.1"/>
    </source>
</evidence>
<dbReference type="PANTHER" id="PTHR43328:SF1">
    <property type="entry name" value="N-ACETYLTRANSFERASE DOMAIN-CONTAINING PROTEIN"/>
    <property type="match status" value="1"/>
</dbReference>
<name>A0ABR1JZZ5_9AGAR</name>
<dbReference type="InterPro" id="IPR016181">
    <property type="entry name" value="Acyl_CoA_acyltransferase"/>
</dbReference>
<reference evidence="2 3" key="1">
    <citation type="submission" date="2024-01" db="EMBL/GenBank/DDBJ databases">
        <title>A draft genome for the cacao thread blight pathogen Marasmiellus scandens.</title>
        <authorList>
            <person name="Baruah I.K."/>
            <person name="Leung J."/>
            <person name="Bukari Y."/>
            <person name="Amoako-Attah I."/>
            <person name="Meinhardt L.W."/>
            <person name="Bailey B.A."/>
            <person name="Cohen S.P."/>
        </authorList>
    </citation>
    <scope>NUCLEOTIDE SEQUENCE [LARGE SCALE GENOMIC DNA]</scope>
    <source>
        <strain evidence="2 3">GH-19</strain>
    </source>
</reference>
<dbReference type="SUPFAM" id="SSF55729">
    <property type="entry name" value="Acyl-CoA N-acyltransferases (Nat)"/>
    <property type="match status" value="1"/>
</dbReference>
<feature type="domain" description="N-acetyltransferase" evidence="1">
    <location>
        <begin position="13"/>
        <end position="146"/>
    </location>
</feature>
<accession>A0ABR1JZZ5</accession>
<sequence>MSNIEGRFTTDRLVLRPFQQSDVQRYIDLMNDIRVQPTSWANYIVPLGPQWTEKIKPLIDDALFIAAIETKDTNDWVGITDLQTRNPKNRDVSFGILLKPEHWNRGYGTEVTKWMVDYAFHWLAMHRVSLEVFELNDKAIDLYKRV</sequence>
<comment type="caution">
    <text evidence="2">The sequence shown here is derived from an EMBL/GenBank/DDBJ whole genome shotgun (WGS) entry which is preliminary data.</text>
</comment>
<dbReference type="Gene3D" id="3.40.630.30">
    <property type="match status" value="1"/>
</dbReference>
<dbReference type="Pfam" id="PF13302">
    <property type="entry name" value="Acetyltransf_3"/>
    <property type="match status" value="1"/>
</dbReference>
<dbReference type="InterPro" id="IPR000182">
    <property type="entry name" value="GNAT_dom"/>
</dbReference>
<evidence type="ECO:0000259" key="1">
    <source>
        <dbReference type="PROSITE" id="PS51186"/>
    </source>
</evidence>
<gene>
    <name evidence="2" type="ORF">VKT23_004459</name>
</gene>
<evidence type="ECO:0000313" key="3">
    <source>
        <dbReference type="Proteomes" id="UP001498398"/>
    </source>
</evidence>
<dbReference type="PROSITE" id="PS51186">
    <property type="entry name" value="GNAT"/>
    <property type="match status" value="1"/>
</dbReference>
<dbReference type="PANTHER" id="PTHR43328">
    <property type="entry name" value="ACETYLTRANSFERASE-RELATED"/>
    <property type="match status" value="1"/>
</dbReference>
<keyword evidence="3" id="KW-1185">Reference proteome</keyword>
<protein>
    <recommendedName>
        <fullName evidence="1">N-acetyltransferase domain-containing protein</fullName>
    </recommendedName>
</protein>
<dbReference type="Proteomes" id="UP001498398">
    <property type="component" value="Unassembled WGS sequence"/>
</dbReference>